<reference evidence="1" key="2">
    <citation type="journal article" date="2015" name="Data Brief">
        <title>Shoot transcriptome of the giant reed, Arundo donax.</title>
        <authorList>
            <person name="Barrero R.A."/>
            <person name="Guerrero F.D."/>
            <person name="Moolhuijzen P."/>
            <person name="Goolsby J.A."/>
            <person name="Tidwell J."/>
            <person name="Bellgard S.E."/>
            <person name="Bellgard M.I."/>
        </authorList>
    </citation>
    <scope>NUCLEOTIDE SEQUENCE</scope>
    <source>
        <tissue evidence="1">Shoot tissue taken approximately 20 cm above the soil surface</tissue>
    </source>
</reference>
<reference evidence="1" key="1">
    <citation type="submission" date="2014-09" db="EMBL/GenBank/DDBJ databases">
        <authorList>
            <person name="Magalhaes I.L.F."/>
            <person name="Oliveira U."/>
            <person name="Santos F.R."/>
            <person name="Vidigal T.H.D.A."/>
            <person name="Brescovit A.D."/>
            <person name="Santos A.J."/>
        </authorList>
    </citation>
    <scope>NUCLEOTIDE SEQUENCE</scope>
    <source>
        <tissue evidence="1">Shoot tissue taken approximately 20 cm above the soil surface</tissue>
    </source>
</reference>
<accession>A0A0A9HGG4</accession>
<dbReference type="EMBL" id="GBRH01162992">
    <property type="protein sequence ID" value="JAE34904.1"/>
    <property type="molecule type" value="Transcribed_RNA"/>
</dbReference>
<protein>
    <submittedName>
        <fullName evidence="1">Uncharacterized protein</fullName>
    </submittedName>
</protein>
<name>A0A0A9HGG4_ARUDO</name>
<evidence type="ECO:0000313" key="1">
    <source>
        <dbReference type="EMBL" id="JAE34904.1"/>
    </source>
</evidence>
<organism evidence="1">
    <name type="scientific">Arundo donax</name>
    <name type="common">Giant reed</name>
    <name type="synonym">Donax arundinaceus</name>
    <dbReference type="NCBI Taxonomy" id="35708"/>
    <lineage>
        <taxon>Eukaryota</taxon>
        <taxon>Viridiplantae</taxon>
        <taxon>Streptophyta</taxon>
        <taxon>Embryophyta</taxon>
        <taxon>Tracheophyta</taxon>
        <taxon>Spermatophyta</taxon>
        <taxon>Magnoliopsida</taxon>
        <taxon>Liliopsida</taxon>
        <taxon>Poales</taxon>
        <taxon>Poaceae</taxon>
        <taxon>PACMAD clade</taxon>
        <taxon>Arundinoideae</taxon>
        <taxon>Arundineae</taxon>
        <taxon>Arundo</taxon>
    </lineage>
</organism>
<sequence>MGFLPVANGRRLRNYFMKWWIETSAPSSLFSMQ</sequence>
<proteinExistence type="predicted"/>
<dbReference type="AlphaFoldDB" id="A0A0A9HGG4"/>